<gene>
    <name evidence="1" type="ORF">ANG5_0218</name>
</gene>
<comment type="caution">
    <text evidence="1">The sequence shown here is derived from an EMBL/GenBank/DDBJ whole genome shotgun (WGS) entry which is preliminary data.</text>
</comment>
<protein>
    <submittedName>
        <fullName evidence="1">Uncharacterized protein</fullName>
    </submittedName>
</protein>
<evidence type="ECO:0000313" key="1">
    <source>
        <dbReference type="EMBL" id="GAD43690.1"/>
    </source>
</evidence>
<dbReference type="EMBL" id="BASX01000002">
    <property type="protein sequence ID" value="GAD43690.1"/>
    <property type="molecule type" value="Genomic_DNA"/>
</dbReference>
<evidence type="ECO:0000313" key="2">
    <source>
        <dbReference type="Proteomes" id="UP000016985"/>
    </source>
</evidence>
<keyword evidence="2" id="KW-1185">Reference proteome</keyword>
<dbReference type="AlphaFoldDB" id="U2Y9R6"/>
<organism evidence="1 2">
    <name type="scientific">Streptococcus constellatus subsp. pharyngis SK1060 = CCUG 46377</name>
    <dbReference type="NCBI Taxonomy" id="1035184"/>
    <lineage>
        <taxon>Bacteria</taxon>
        <taxon>Bacillati</taxon>
        <taxon>Bacillota</taxon>
        <taxon>Bacilli</taxon>
        <taxon>Lactobacillales</taxon>
        <taxon>Streptococcaceae</taxon>
        <taxon>Streptococcus</taxon>
        <taxon>Streptococcus anginosus group</taxon>
    </lineage>
</organism>
<reference evidence="1 2" key="1">
    <citation type="submission" date="2013-09" db="EMBL/GenBank/DDBJ databases">
        <title>Genome Sequences of seven clinical isolates and type strains of anginosus group streptococci.</title>
        <authorList>
            <person name="Maruyama F."/>
            <person name="Sakurai A."/>
            <person name="Ogura Y."/>
            <person name="Homma H."/>
            <person name="Takahashi N."/>
            <person name="Ohtsubo Y."/>
            <person name="Hoshino T."/>
            <person name="Okahashi N."/>
            <person name="Nakagawa I."/>
            <person name="Kimura S."/>
            <person name="Fujiwara T."/>
            <person name="Hayashi T."/>
            <person name="Shintani S."/>
        </authorList>
    </citation>
    <scope>NUCLEOTIDE SEQUENCE [LARGE SCALE GENOMIC DNA]</scope>
    <source>
        <strain evidence="2">CCUG46377</strain>
    </source>
</reference>
<proteinExistence type="predicted"/>
<name>U2Y9R6_STRCV</name>
<accession>U2Y9R6</accession>
<dbReference type="Proteomes" id="UP000016985">
    <property type="component" value="Unassembled WGS sequence"/>
</dbReference>
<sequence>MYLWNNYFNDCCRITNRAFELARKLKRYDQLGFSQVRLGICKHDEQLITQGLQLLELTGELEFHRILTEEVRHFHRSDF</sequence>